<dbReference type="PANTHER" id="PTHR12560">
    <property type="entry name" value="LONGEVITY ASSURANCE FACTOR 1 LAG1"/>
    <property type="match status" value="1"/>
</dbReference>
<feature type="transmembrane region" description="Helical" evidence="11">
    <location>
        <begin position="116"/>
        <end position="133"/>
    </location>
</feature>
<feature type="transmembrane region" description="Helical" evidence="11">
    <location>
        <begin position="296"/>
        <end position="323"/>
    </location>
</feature>
<gene>
    <name evidence="13" type="ORF">D7B24_008343</name>
</gene>
<evidence type="ECO:0000313" key="13">
    <source>
        <dbReference type="EMBL" id="RNJ55634.1"/>
    </source>
</evidence>
<feature type="compositionally biased region" description="Low complexity" evidence="10">
    <location>
        <begin position="64"/>
        <end position="83"/>
    </location>
</feature>
<dbReference type="PANTHER" id="PTHR12560:SF11">
    <property type="entry name" value="CERAMIDE SYNTHASE LAC1-RELATED"/>
    <property type="match status" value="1"/>
</dbReference>
<keyword evidence="7 9" id="KW-0472">Membrane</keyword>
<comment type="subcellular location">
    <subcellularLocation>
        <location evidence="1">Endoplasmic reticulum membrane</location>
        <topology evidence="1">Multi-pass membrane protein</topology>
    </subcellularLocation>
</comment>
<name>A0A3M9Y5Q7_9PEZI</name>
<dbReference type="Pfam" id="PF03798">
    <property type="entry name" value="TRAM_LAG1_CLN8"/>
    <property type="match status" value="1"/>
</dbReference>
<evidence type="ECO:0000256" key="10">
    <source>
        <dbReference type="SAM" id="MobiDB-lite"/>
    </source>
</evidence>
<dbReference type="GO" id="GO:0050291">
    <property type="term" value="F:sphingosine N-acyltransferase activity"/>
    <property type="evidence" value="ECO:0007669"/>
    <property type="project" value="InterPro"/>
</dbReference>
<evidence type="ECO:0000256" key="8">
    <source>
        <dbReference type="ARBA" id="ARBA00023180"/>
    </source>
</evidence>
<keyword evidence="4 9" id="KW-0812">Transmembrane</keyword>
<feature type="domain" description="TLC" evidence="12">
    <location>
        <begin position="211"/>
        <end position="427"/>
    </location>
</feature>
<dbReference type="EMBL" id="RBVV01000073">
    <property type="protein sequence ID" value="RNJ55634.1"/>
    <property type="molecule type" value="Genomic_DNA"/>
</dbReference>
<dbReference type="GO" id="GO:0046513">
    <property type="term" value="P:ceramide biosynthetic process"/>
    <property type="evidence" value="ECO:0007669"/>
    <property type="project" value="InterPro"/>
</dbReference>
<keyword evidence="8" id="KW-0325">Glycoprotein</keyword>
<evidence type="ECO:0000256" key="1">
    <source>
        <dbReference type="ARBA" id="ARBA00004477"/>
    </source>
</evidence>
<evidence type="ECO:0000256" key="11">
    <source>
        <dbReference type="SAM" id="Phobius"/>
    </source>
</evidence>
<dbReference type="GeneID" id="39612032"/>
<organism evidence="13 14">
    <name type="scientific">Verticillium nonalfalfae</name>
    <dbReference type="NCBI Taxonomy" id="1051616"/>
    <lineage>
        <taxon>Eukaryota</taxon>
        <taxon>Fungi</taxon>
        <taxon>Dikarya</taxon>
        <taxon>Ascomycota</taxon>
        <taxon>Pezizomycotina</taxon>
        <taxon>Sordariomycetes</taxon>
        <taxon>Hypocreomycetidae</taxon>
        <taxon>Glomerellales</taxon>
        <taxon>Plectosphaerellaceae</taxon>
        <taxon>Verticillium</taxon>
    </lineage>
</organism>
<evidence type="ECO:0000256" key="6">
    <source>
        <dbReference type="ARBA" id="ARBA00022989"/>
    </source>
</evidence>
<evidence type="ECO:0000256" key="9">
    <source>
        <dbReference type="PROSITE-ProRule" id="PRU00205"/>
    </source>
</evidence>
<feature type="region of interest" description="Disordered" evidence="10">
    <location>
        <begin position="1"/>
        <end position="95"/>
    </location>
</feature>
<protein>
    <recommendedName>
        <fullName evidence="12">TLC domain-containing protein</fullName>
    </recommendedName>
</protein>
<dbReference type="STRING" id="1051616.A0A3M9Y5Q7"/>
<feature type="transmembrane region" description="Helical" evidence="11">
    <location>
        <begin position="220"/>
        <end position="245"/>
    </location>
</feature>
<feature type="transmembrane region" description="Helical" evidence="11">
    <location>
        <begin position="265"/>
        <end position="284"/>
    </location>
</feature>
<evidence type="ECO:0000256" key="2">
    <source>
        <dbReference type="ARBA" id="ARBA00009808"/>
    </source>
</evidence>
<comment type="similarity">
    <text evidence="2">Belongs to the sphingosine N-acyltransferase family.</text>
</comment>
<dbReference type="PROSITE" id="PS50922">
    <property type="entry name" value="TLC"/>
    <property type="match status" value="1"/>
</dbReference>
<dbReference type="Proteomes" id="UP000267145">
    <property type="component" value="Unassembled WGS sequence"/>
</dbReference>
<feature type="transmembrane region" description="Helical" evidence="11">
    <location>
        <begin position="398"/>
        <end position="423"/>
    </location>
</feature>
<dbReference type="SMART" id="SM00724">
    <property type="entry name" value="TLC"/>
    <property type="match status" value="1"/>
</dbReference>
<evidence type="ECO:0000256" key="3">
    <source>
        <dbReference type="ARBA" id="ARBA00022679"/>
    </source>
</evidence>
<keyword evidence="5" id="KW-0256">Endoplasmic reticulum</keyword>
<keyword evidence="6 11" id="KW-1133">Transmembrane helix</keyword>
<sequence length="478" mass="54341">MEGSVEPFPLLNTSADPVVDTTAARRRRKSSALGQDIRAGDTGAPALASSRQSLSAVDRPSPSPSISSASSANNTAMTSSSPAEPSAQTAARRISKRRRARGLLARARQAMIKRTYLLPAVILTIFGFLYALNPTESNPVHRFIFLSYRLDHGSGHPLAPTDPDTPVQYGKGPRDIAFVAFYTVVLSFTREYIMQELIRPLARRAGLRSRAKQARFMEQMYTAIYFFFLGPAGMYVMSSTPVWYYNTAGMYENFPHRTHAAGFKFYYLFQAAYWAQQAIVLLLGMEKPRKDFKELVGHHIVSLALIALSYRFHFTYIGLAVYITHDISDLFLATSKLLNYIDHPLTGPYFAVFMFVWIYLRHYINLRIIWSLLTEFQTIGPFELNWATEQYKCRISQVITLGLLSFLQALNLFWLFFIVRIAYRFLRDSKATDDRSEDEDDELEELDEDEKKKLIEDDKKARAVNKVSEKTAANGTSR</sequence>
<dbReference type="InterPro" id="IPR006634">
    <property type="entry name" value="TLC-dom"/>
</dbReference>
<dbReference type="GO" id="GO:0005789">
    <property type="term" value="C:endoplasmic reticulum membrane"/>
    <property type="evidence" value="ECO:0007669"/>
    <property type="project" value="UniProtKB-SubCell"/>
</dbReference>
<evidence type="ECO:0000256" key="4">
    <source>
        <dbReference type="ARBA" id="ARBA00022692"/>
    </source>
</evidence>
<dbReference type="RefSeq" id="XP_028493792.1">
    <property type="nucleotide sequence ID" value="XM_028642431.1"/>
</dbReference>
<proteinExistence type="inferred from homology"/>
<reference evidence="13 14" key="1">
    <citation type="submission" date="2018-10" db="EMBL/GenBank/DDBJ databases">
        <title>Genome sequence of Verticillium nonalfalfae VnAa140.</title>
        <authorList>
            <person name="Stajich J.E."/>
            <person name="Kasson M.T."/>
        </authorList>
    </citation>
    <scope>NUCLEOTIDE SEQUENCE [LARGE SCALE GENOMIC DNA]</scope>
    <source>
        <strain evidence="13 14">VnAa140</strain>
    </source>
</reference>
<evidence type="ECO:0000256" key="7">
    <source>
        <dbReference type="ARBA" id="ARBA00023136"/>
    </source>
</evidence>
<comment type="caution">
    <text evidence="13">The sequence shown here is derived from an EMBL/GenBank/DDBJ whole genome shotgun (WGS) entry which is preliminary data.</text>
</comment>
<evidence type="ECO:0000256" key="5">
    <source>
        <dbReference type="ARBA" id="ARBA00022824"/>
    </source>
</evidence>
<dbReference type="InterPro" id="IPR016439">
    <property type="entry name" value="Lag1/Lac1-like"/>
</dbReference>
<evidence type="ECO:0000313" key="14">
    <source>
        <dbReference type="Proteomes" id="UP000267145"/>
    </source>
</evidence>
<accession>A0A3M9Y5Q7</accession>
<evidence type="ECO:0000259" key="12">
    <source>
        <dbReference type="PROSITE" id="PS50922"/>
    </source>
</evidence>
<keyword evidence="14" id="KW-1185">Reference proteome</keyword>
<feature type="transmembrane region" description="Helical" evidence="11">
    <location>
        <begin position="176"/>
        <end position="193"/>
    </location>
</feature>
<keyword evidence="3" id="KW-0808">Transferase</keyword>
<dbReference type="AlphaFoldDB" id="A0A3M9Y5Q7"/>
<feature type="transmembrane region" description="Helical" evidence="11">
    <location>
        <begin position="343"/>
        <end position="360"/>
    </location>
</feature>